<dbReference type="STRING" id="145388.A0A0D2L002"/>
<comment type="catalytic activity">
    <reaction evidence="4">
        <text>S-adenosyl 3-(methylsulfanyl)propylamine + spermidine = thermospermine + S-methyl-5'-thioadenosine + H(+)</text>
        <dbReference type="Rhea" id="RHEA:30515"/>
        <dbReference type="ChEBI" id="CHEBI:15378"/>
        <dbReference type="ChEBI" id="CHEBI:17509"/>
        <dbReference type="ChEBI" id="CHEBI:57443"/>
        <dbReference type="ChEBI" id="CHEBI:57834"/>
        <dbReference type="ChEBI" id="CHEBI:59903"/>
        <dbReference type="EC" id="2.5.1.79"/>
    </reaction>
</comment>
<keyword evidence="2 6" id="KW-0808">Transferase</keyword>
<dbReference type="Proteomes" id="UP000054498">
    <property type="component" value="Unassembled WGS sequence"/>
</dbReference>
<comment type="similarity">
    <text evidence="1">Belongs to the spermidine/spermine synthase family.</text>
</comment>
<dbReference type="PANTHER" id="PTHR43317">
    <property type="entry name" value="THERMOSPERMINE SYNTHASE ACAULIS5"/>
    <property type="match status" value="1"/>
</dbReference>
<evidence type="ECO:0000256" key="3">
    <source>
        <dbReference type="ARBA" id="ARBA00023115"/>
    </source>
</evidence>
<accession>A0A0D2L002</accession>
<reference evidence="9 10" key="1">
    <citation type="journal article" date="2013" name="BMC Genomics">
        <title>Reconstruction of the lipid metabolism for the microalga Monoraphidium neglectum from its genome sequence reveals characteristics suitable for biofuel production.</title>
        <authorList>
            <person name="Bogen C."/>
            <person name="Al-Dilaimi A."/>
            <person name="Albersmeier A."/>
            <person name="Wichmann J."/>
            <person name="Grundmann M."/>
            <person name="Rupp O."/>
            <person name="Lauersen K.J."/>
            <person name="Blifernez-Klassen O."/>
            <person name="Kalinowski J."/>
            <person name="Goesmann A."/>
            <person name="Mussgnug J.H."/>
            <person name="Kruse O."/>
        </authorList>
    </citation>
    <scope>NUCLEOTIDE SEQUENCE [LARGE SCALE GENOMIC DNA]</scope>
    <source>
        <strain evidence="9 10">SAG 48.87</strain>
    </source>
</reference>
<gene>
    <name evidence="9" type="ORF">MNEG_7203</name>
</gene>
<evidence type="ECO:0000313" key="9">
    <source>
        <dbReference type="EMBL" id="KIZ00759.1"/>
    </source>
</evidence>
<sequence length="380" mass="42495">MSEEYTKRLWLEEDLADDLKWSMMVKNVMYSGKSKFQEVDLIHTGPFGKTLFLDGKVQSSEVDEWVYHELLVHPAMLMHPNPKTVFICGGGEGATAREVLRHKSVEKLVMVDIDQVVCDFCHAHLEVNKGAFESPKLELIHDDARSQLEVRFGRLLLLPLPLPLLLLLLLLLLLPLLPLLPLLLLLLLLPPPPPPLLLRWWWWCENYPGKFDVIIGDLADPLEGGPCYQLYTQDFYQTVVLEKLNPGGIFITQSGPAGILSCTEVFTAINSTLRSVFPRVVPYTQHMPVFCDVWGYNLALTDPSQADITPEEMDERIAERIEGEARFLDGATFKGLCSLNKHLRGCLAAETSIYTKDSARFIHGKVAASNSAAATNGASS</sequence>
<proteinExistence type="inferred from homology"/>
<organism evidence="9 10">
    <name type="scientific">Monoraphidium neglectum</name>
    <dbReference type="NCBI Taxonomy" id="145388"/>
    <lineage>
        <taxon>Eukaryota</taxon>
        <taxon>Viridiplantae</taxon>
        <taxon>Chlorophyta</taxon>
        <taxon>core chlorophytes</taxon>
        <taxon>Chlorophyceae</taxon>
        <taxon>CS clade</taxon>
        <taxon>Sphaeropleales</taxon>
        <taxon>Selenastraceae</taxon>
        <taxon>Monoraphidium</taxon>
    </lineage>
</organism>
<dbReference type="InterPro" id="IPR029063">
    <property type="entry name" value="SAM-dependent_MTases_sf"/>
</dbReference>
<keyword evidence="7" id="KW-1133">Transmembrane helix</keyword>
<dbReference type="InterPro" id="IPR035246">
    <property type="entry name" value="Spermidine_synt_N"/>
</dbReference>
<evidence type="ECO:0000313" key="10">
    <source>
        <dbReference type="Proteomes" id="UP000054498"/>
    </source>
</evidence>
<feature type="active site" description="Proton acceptor" evidence="6">
    <location>
        <position position="217"/>
    </location>
</feature>
<dbReference type="PANTHER" id="PTHR43317:SF1">
    <property type="entry name" value="THERMOSPERMINE SYNTHASE ACAULIS5"/>
    <property type="match status" value="1"/>
</dbReference>
<dbReference type="OrthoDB" id="38125at2759"/>
<evidence type="ECO:0000256" key="1">
    <source>
        <dbReference type="ARBA" id="ARBA00007867"/>
    </source>
</evidence>
<dbReference type="Gene3D" id="3.40.50.150">
    <property type="entry name" value="Vaccinia Virus protein VP39"/>
    <property type="match status" value="1"/>
</dbReference>
<evidence type="ECO:0000259" key="8">
    <source>
        <dbReference type="PROSITE" id="PS51006"/>
    </source>
</evidence>
<name>A0A0D2L002_9CHLO</name>
<dbReference type="PROSITE" id="PS51006">
    <property type="entry name" value="PABS_2"/>
    <property type="match status" value="1"/>
</dbReference>
<keyword evidence="3 6" id="KW-0620">Polyamine biosynthesis</keyword>
<dbReference type="EC" id="2.5.1.79" evidence="5"/>
<feature type="domain" description="PABS" evidence="8">
    <location>
        <begin position="8"/>
        <end position="301"/>
    </location>
</feature>
<dbReference type="Pfam" id="PF01564">
    <property type="entry name" value="Spermine_synth"/>
    <property type="match status" value="2"/>
</dbReference>
<evidence type="ECO:0000256" key="4">
    <source>
        <dbReference type="ARBA" id="ARBA00048874"/>
    </source>
</evidence>
<dbReference type="EMBL" id="KK101473">
    <property type="protein sequence ID" value="KIZ00759.1"/>
    <property type="molecule type" value="Genomic_DNA"/>
</dbReference>
<dbReference type="AlphaFoldDB" id="A0A0D2L002"/>
<evidence type="ECO:0000256" key="5">
    <source>
        <dbReference type="ARBA" id="ARBA00049721"/>
    </source>
</evidence>
<dbReference type="SUPFAM" id="SSF53335">
    <property type="entry name" value="S-adenosyl-L-methionine-dependent methyltransferases"/>
    <property type="match status" value="2"/>
</dbReference>
<evidence type="ECO:0000256" key="6">
    <source>
        <dbReference type="PROSITE-ProRule" id="PRU00354"/>
    </source>
</evidence>
<dbReference type="GeneID" id="25740079"/>
<dbReference type="InterPro" id="IPR037163">
    <property type="entry name" value="Spermidine_synt_N_sf"/>
</dbReference>
<protein>
    <recommendedName>
        <fullName evidence="5">thermospermine synthase</fullName>
        <ecNumber evidence="5">2.5.1.79</ecNumber>
    </recommendedName>
</protein>
<evidence type="ECO:0000256" key="2">
    <source>
        <dbReference type="ARBA" id="ARBA00022679"/>
    </source>
</evidence>
<dbReference type="InterPro" id="IPR030374">
    <property type="entry name" value="PABS"/>
</dbReference>
<dbReference type="Pfam" id="PF17284">
    <property type="entry name" value="Spermine_synt_N"/>
    <property type="match status" value="1"/>
</dbReference>
<dbReference type="KEGG" id="mng:MNEG_7203"/>
<dbReference type="HAMAP" id="MF_00198">
    <property type="entry name" value="Spermidine_synth"/>
    <property type="match status" value="1"/>
</dbReference>
<keyword evidence="10" id="KW-1185">Reference proteome</keyword>
<dbReference type="RefSeq" id="XP_013899778.1">
    <property type="nucleotide sequence ID" value="XM_014044324.1"/>
</dbReference>
<dbReference type="InterPro" id="IPR001045">
    <property type="entry name" value="Spermi_synthase"/>
</dbReference>
<dbReference type="Gene3D" id="2.30.140.10">
    <property type="entry name" value="Spermidine synthase, tetramerisation domain"/>
    <property type="match status" value="1"/>
</dbReference>
<keyword evidence="7" id="KW-0812">Transmembrane</keyword>
<dbReference type="GO" id="GO:0010487">
    <property type="term" value="F:thermospermine synthase activity"/>
    <property type="evidence" value="ECO:0007669"/>
    <property type="project" value="UniProtKB-EC"/>
</dbReference>
<keyword evidence="7" id="KW-0472">Membrane</keyword>
<evidence type="ECO:0000256" key="7">
    <source>
        <dbReference type="SAM" id="Phobius"/>
    </source>
</evidence>
<feature type="transmembrane region" description="Helical" evidence="7">
    <location>
        <begin position="164"/>
        <end position="189"/>
    </location>
</feature>
<dbReference type="GO" id="GO:0006596">
    <property type="term" value="P:polyamine biosynthetic process"/>
    <property type="evidence" value="ECO:0007669"/>
    <property type="project" value="UniProtKB-UniRule"/>
</dbReference>